<evidence type="ECO:0000313" key="2">
    <source>
        <dbReference type="Proteomes" id="UP000828390"/>
    </source>
</evidence>
<comment type="caution">
    <text evidence="1">The sequence shown here is derived from an EMBL/GenBank/DDBJ whole genome shotgun (WGS) entry which is preliminary data.</text>
</comment>
<dbReference type="AlphaFoldDB" id="A0A9D4G4B5"/>
<gene>
    <name evidence="1" type="ORF">DPMN_136958</name>
</gene>
<name>A0A9D4G4B5_DREPO</name>
<organism evidence="1 2">
    <name type="scientific">Dreissena polymorpha</name>
    <name type="common">Zebra mussel</name>
    <name type="synonym">Mytilus polymorpha</name>
    <dbReference type="NCBI Taxonomy" id="45954"/>
    <lineage>
        <taxon>Eukaryota</taxon>
        <taxon>Metazoa</taxon>
        <taxon>Spiralia</taxon>
        <taxon>Lophotrochozoa</taxon>
        <taxon>Mollusca</taxon>
        <taxon>Bivalvia</taxon>
        <taxon>Autobranchia</taxon>
        <taxon>Heteroconchia</taxon>
        <taxon>Euheterodonta</taxon>
        <taxon>Imparidentia</taxon>
        <taxon>Neoheterodontei</taxon>
        <taxon>Myida</taxon>
        <taxon>Dreissenoidea</taxon>
        <taxon>Dreissenidae</taxon>
        <taxon>Dreissena</taxon>
    </lineage>
</organism>
<dbReference type="EMBL" id="JAIWYP010000006">
    <property type="protein sequence ID" value="KAH3808601.1"/>
    <property type="molecule type" value="Genomic_DNA"/>
</dbReference>
<keyword evidence="2" id="KW-1185">Reference proteome</keyword>
<reference evidence="1" key="2">
    <citation type="submission" date="2020-11" db="EMBL/GenBank/DDBJ databases">
        <authorList>
            <person name="McCartney M.A."/>
            <person name="Auch B."/>
            <person name="Kono T."/>
            <person name="Mallez S."/>
            <person name="Becker A."/>
            <person name="Gohl D.M."/>
            <person name="Silverstein K.A.T."/>
            <person name="Koren S."/>
            <person name="Bechman K.B."/>
            <person name="Herman A."/>
            <person name="Abrahante J.E."/>
            <person name="Garbe J."/>
        </authorList>
    </citation>
    <scope>NUCLEOTIDE SEQUENCE</scope>
    <source>
        <strain evidence="1">Duluth1</strain>
        <tissue evidence="1">Whole animal</tissue>
    </source>
</reference>
<reference evidence="1" key="1">
    <citation type="journal article" date="2019" name="bioRxiv">
        <title>The Genome of the Zebra Mussel, Dreissena polymorpha: A Resource for Invasive Species Research.</title>
        <authorList>
            <person name="McCartney M.A."/>
            <person name="Auch B."/>
            <person name="Kono T."/>
            <person name="Mallez S."/>
            <person name="Zhang Y."/>
            <person name="Obille A."/>
            <person name="Becker A."/>
            <person name="Abrahante J.E."/>
            <person name="Garbe J."/>
            <person name="Badalamenti J.P."/>
            <person name="Herman A."/>
            <person name="Mangelson H."/>
            <person name="Liachko I."/>
            <person name="Sullivan S."/>
            <person name="Sone E.D."/>
            <person name="Koren S."/>
            <person name="Silverstein K.A.T."/>
            <person name="Beckman K.B."/>
            <person name="Gohl D.M."/>
        </authorList>
    </citation>
    <scope>NUCLEOTIDE SEQUENCE</scope>
    <source>
        <strain evidence="1">Duluth1</strain>
        <tissue evidence="1">Whole animal</tissue>
    </source>
</reference>
<evidence type="ECO:0000313" key="1">
    <source>
        <dbReference type="EMBL" id="KAH3808601.1"/>
    </source>
</evidence>
<protein>
    <submittedName>
        <fullName evidence="1">Uncharacterized protein</fullName>
    </submittedName>
</protein>
<sequence length="108" mass="11184">MKPVDTEVGILESYASIMRGSFSGTIKDIAGELGRSVIKSADSLLMPAVAGKGSVVIGTKVPGDCWIRKVLGFDGVAAARVILLCNVEETRGAENVAEVVRLTPVPGA</sequence>
<proteinExistence type="predicted"/>
<accession>A0A9D4G4B5</accession>
<dbReference type="Proteomes" id="UP000828390">
    <property type="component" value="Unassembled WGS sequence"/>
</dbReference>